<dbReference type="PANTHER" id="PTHR32347:SF23">
    <property type="entry name" value="BLL5650 PROTEIN"/>
    <property type="match status" value="1"/>
</dbReference>
<comment type="subcellular location">
    <subcellularLocation>
        <location evidence="1">Cell envelope</location>
    </subcellularLocation>
</comment>
<accession>A0A1G7IKC0</accession>
<keyword evidence="3" id="KW-0732">Signal</keyword>
<feature type="chain" id="PRO_5011500696" evidence="3">
    <location>
        <begin position="20"/>
        <end position="317"/>
    </location>
</feature>
<keyword evidence="6" id="KW-1185">Reference proteome</keyword>
<evidence type="ECO:0000313" key="5">
    <source>
        <dbReference type="EMBL" id="SDF13177.1"/>
    </source>
</evidence>
<dbReference type="AlphaFoldDB" id="A0A1G7IKC0"/>
<dbReference type="OrthoDB" id="9809385at2"/>
<evidence type="ECO:0000256" key="1">
    <source>
        <dbReference type="ARBA" id="ARBA00004196"/>
    </source>
</evidence>
<dbReference type="EMBL" id="FNAV01000013">
    <property type="protein sequence ID" value="SDF13177.1"/>
    <property type="molecule type" value="Genomic_DNA"/>
</dbReference>
<dbReference type="InterPro" id="IPR050465">
    <property type="entry name" value="UPF0194_transport"/>
</dbReference>
<reference evidence="6" key="1">
    <citation type="submission" date="2016-10" db="EMBL/GenBank/DDBJ databases">
        <authorList>
            <person name="Varghese N."/>
            <person name="Submissions S."/>
        </authorList>
    </citation>
    <scope>NUCLEOTIDE SEQUENCE [LARGE SCALE GENOMIC DNA]</scope>
    <source>
        <strain evidence="6">DSM 10146</strain>
    </source>
</reference>
<dbReference type="Gene3D" id="1.10.287.470">
    <property type="entry name" value="Helix hairpin bin"/>
    <property type="match status" value="2"/>
</dbReference>
<keyword evidence="2" id="KW-0175">Coiled coil</keyword>
<name>A0A1G7IKC0_9RHOB</name>
<feature type="signal peptide" evidence="3">
    <location>
        <begin position="1"/>
        <end position="19"/>
    </location>
</feature>
<feature type="domain" description="YbhG-like alpha-helical hairpin" evidence="4">
    <location>
        <begin position="64"/>
        <end position="191"/>
    </location>
</feature>
<evidence type="ECO:0000259" key="4">
    <source>
        <dbReference type="Pfam" id="PF25881"/>
    </source>
</evidence>
<proteinExistence type="predicted"/>
<evidence type="ECO:0000256" key="3">
    <source>
        <dbReference type="SAM" id="SignalP"/>
    </source>
</evidence>
<gene>
    <name evidence="5" type="ORF">SAMN04488105_11322</name>
</gene>
<sequence>MTGFLCVLPFAATLFSACAEPGPLATGYVEGDFTLIAPVATAQVRSIAVASGDTVAEGAPLVAMERRDAEIALAQTEAALAEAGSRLMDLQEGKRPAEIQAIEATLASARAQSEDAARTEQRMVSLASRGAVTESQRDDAVTAAKVADAQVAQIEAELAVARLPARAHEIAAAEAALEGAQAARDKAAWDLDQRSLTAPAPGRIFDVIRREGEIAGPSAPVLSMLAEGGVKLRLYVPETEFSHVAVGTLLAVNCDGCAGGQTARVTYISDAAEFTPPVIYSLENRQKLVYLIEARPEGDSTLKPGQIVDVRLAGDGQ</sequence>
<organism evidence="5 6">
    <name type="scientific">Salipiger thiooxidans</name>
    <dbReference type="NCBI Taxonomy" id="282683"/>
    <lineage>
        <taxon>Bacteria</taxon>
        <taxon>Pseudomonadati</taxon>
        <taxon>Pseudomonadota</taxon>
        <taxon>Alphaproteobacteria</taxon>
        <taxon>Rhodobacterales</taxon>
        <taxon>Roseobacteraceae</taxon>
        <taxon>Salipiger</taxon>
    </lineage>
</organism>
<dbReference type="PANTHER" id="PTHR32347">
    <property type="entry name" value="EFFLUX SYSTEM COMPONENT YKNX-RELATED"/>
    <property type="match status" value="1"/>
</dbReference>
<evidence type="ECO:0000313" key="6">
    <source>
        <dbReference type="Proteomes" id="UP000198994"/>
    </source>
</evidence>
<evidence type="ECO:0000256" key="2">
    <source>
        <dbReference type="ARBA" id="ARBA00023054"/>
    </source>
</evidence>
<dbReference type="Gene3D" id="2.40.50.100">
    <property type="match status" value="1"/>
</dbReference>
<dbReference type="Pfam" id="PF25881">
    <property type="entry name" value="HH_YBHG"/>
    <property type="match status" value="1"/>
</dbReference>
<dbReference type="GO" id="GO:0030313">
    <property type="term" value="C:cell envelope"/>
    <property type="evidence" value="ECO:0007669"/>
    <property type="project" value="UniProtKB-SubCell"/>
</dbReference>
<dbReference type="InterPro" id="IPR059052">
    <property type="entry name" value="HH_YbhG-like"/>
</dbReference>
<dbReference type="RefSeq" id="WP_089962019.1">
    <property type="nucleotide sequence ID" value="NZ_FNAV01000013.1"/>
</dbReference>
<dbReference type="STRING" id="282683.SAMN04488105_11322"/>
<dbReference type="Gene3D" id="2.40.30.170">
    <property type="match status" value="1"/>
</dbReference>
<protein>
    <submittedName>
        <fullName evidence="5">HlyD family secretion protein</fullName>
    </submittedName>
</protein>
<dbReference type="Proteomes" id="UP000198994">
    <property type="component" value="Unassembled WGS sequence"/>
</dbReference>